<dbReference type="CDD" id="cd08432">
    <property type="entry name" value="PBP2_GcdR_TrpI_HvrB_AmpR_like"/>
    <property type="match status" value="1"/>
</dbReference>
<dbReference type="InterPro" id="IPR000847">
    <property type="entry name" value="LysR_HTH_N"/>
</dbReference>
<dbReference type="GO" id="GO:0006351">
    <property type="term" value="P:DNA-templated transcription"/>
    <property type="evidence" value="ECO:0007669"/>
    <property type="project" value="TreeGrafter"/>
</dbReference>
<dbReference type="InterPro" id="IPR058163">
    <property type="entry name" value="LysR-type_TF_proteobact-type"/>
</dbReference>
<dbReference type="FunFam" id="1.10.10.10:FF:000001">
    <property type="entry name" value="LysR family transcriptional regulator"/>
    <property type="match status" value="1"/>
</dbReference>
<dbReference type="PANTHER" id="PTHR30537">
    <property type="entry name" value="HTH-TYPE TRANSCRIPTIONAL REGULATOR"/>
    <property type="match status" value="1"/>
</dbReference>
<dbReference type="PANTHER" id="PTHR30537:SF26">
    <property type="entry name" value="GLYCINE CLEAVAGE SYSTEM TRANSCRIPTIONAL ACTIVATOR"/>
    <property type="match status" value="1"/>
</dbReference>
<dbReference type="Gene3D" id="3.40.190.10">
    <property type="entry name" value="Periplasmic binding protein-like II"/>
    <property type="match status" value="2"/>
</dbReference>
<evidence type="ECO:0000313" key="6">
    <source>
        <dbReference type="EMBL" id="ODN69529.1"/>
    </source>
</evidence>
<keyword evidence="3" id="KW-0238">DNA-binding</keyword>
<dbReference type="Pfam" id="PF03466">
    <property type="entry name" value="LysR_substrate"/>
    <property type="match status" value="1"/>
</dbReference>
<comment type="caution">
    <text evidence="6">The sequence shown here is derived from an EMBL/GenBank/DDBJ whole genome shotgun (WGS) entry which is preliminary data.</text>
</comment>
<evidence type="ECO:0000256" key="1">
    <source>
        <dbReference type="ARBA" id="ARBA00009437"/>
    </source>
</evidence>
<dbReference type="InterPro" id="IPR036390">
    <property type="entry name" value="WH_DNA-bd_sf"/>
</dbReference>
<dbReference type="Pfam" id="PF00126">
    <property type="entry name" value="HTH_1"/>
    <property type="match status" value="1"/>
</dbReference>
<gene>
    <name evidence="6" type="primary">gcvA_5</name>
    <name evidence="6" type="ORF">A6302_03166</name>
</gene>
<dbReference type="AlphaFoldDB" id="A0A1E3GZN4"/>
<dbReference type="GO" id="GO:0043565">
    <property type="term" value="F:sequence-specific DNA binding"/>
    <property type="evidence" value="ECO:0007669"/>
    <property type="project" value="TreeGrafter"/>
</dbReference>
<accession>A0A1E3GZN4</accession>
<protein>
    <submittedName>
        <fullName evidence="6">Glycine cleavage system transcriptional activator</fullName>
    </submittedName>
</protein>
<evidence type="ECO:0000256" key="4">
    <source>
        <dbReference type="ARBA" id="ARBA00023163"/>
    </source>
</evidence>
<sequence length="322" mass="35522">MLATPDGGGLAIGVAFRGSVMQLPIRSIWVFHAAARAGSISRAAEELSVTPSAVSQQIQALETQLGVSLMSRMGRRVVLTEAGERYFATITDEIERIAEATGLIRGYRSVTTLTVRATPTLSNKWLLPRLAGFMDAHPDLEIRLDGTNEPTDFKREVVDVEIRHGDGRWPGLFVEPMAEEAFLPACAPGHVPDGGVEPADLVAYRLIHSVKSQAQWSRWFGLAGVDTAERWRRVLFDRSHMAIDAAVSGMGIALESTLMMEKELATGRLVCPVADPPGVRLVTQWIVCPHDQLRQRKVRLFLDWLRAERDAWQQRHPGGMAA</sequence>
<evidence type="ECO:0000256" key="2">
    <source>
        <dbReference type="ARBA" id="ARBA00023015"/>
    </source>
</evidence>
<reference evidence="6 7" key="1">
    <citation type="submission" date="2016-07" db="EMBL/GenBank/DDBJ databases">
        <title>Draft Genome Sequence of Methylobrevis pamukkalensis PK2.</title>
        <authorList>
            <person name="Vasilenko O.V."/>
            <person name="Doronina N.V."/>
            <person name="Shmareva M.N."/>
            <person name="Tarlachkov S.V."/>
            <person name="Mustakhimov I."/>
            <person name="Trotsenko Y.A."/>
        </authorList>
    </citation>
    <scope>NUCLEOTIDE SEQUENCE [LARGE SCALE GENOMIC DNA]</scope>
    <source>
        <strain evidence="6 7">PK2</strain>
    </source>
</reference>
<dbReference type="Gene3D" id="1.10.10.10">
    <property type="entry name" value="Winged helix-like DNA-binding domain superfamily/Winged helix DNA-binding domain"/>
    <property type="match status" value="1"/>
</dbReference>
<keyword evidence="4" id="KW-0804">Transcription</keyword>
<dbReference type="SUPFAM" id="SSF53850">
    <property type="entry name" value="Periplasmic binding protein-like II"/>
    <property type="match status" value="1"/>
</dbReference>
<organism evidence="6 7">
    <name type="scientific">Methylobrevis pamukkalensis</name>
    <dbReference type="NCBI Taxonomy" id="1439726"/>
    <lineage>
        <taxon>Bacteria</taxon>
        <taxon>Pseudomonadati</taxon>
        <taxon>Pseudomonadota</taxon>
        <taxon>Alphaproteobacteria</taxon>
        <taxon>Hyphomicrobiales</taxon>
        <taxon>Pleomorphomonadaceae</taxon>
        <taxon>Methylobrevis</taxon>
    </lineage>
</organism>
<evidence type="ECO:0000313" key="7">
    <source>
        <dbReference type="Proteomes" id="UP000094622"/>
    </source>
</evidence>
<dbReference type="SUPFAM" id="SSF46785">
    <property type="entry name" value="Winged helix' DNA-binding domain"/>
    <property type="match status" value="1"/>
</dbReference>
<dbReference type="PATRIC" id="fig|1439726.3.peg.3325"/>
<dbReference type="PRINTS" id="PR00039">
    <property type="entry name" value="HTHLYSR"/>
</dbReference>
<dbReference type="InterPro" id="IPR036388">
    <property type="entry name" value="WH-like_DNA-bd_sf"/>
</dbReference>
<dbReference type="PROSITE" id="PS50931">
    <property type="entry name" value="HTH_LYSR"/>
    <property type="match status" value="1"/>
</dbReference>
<keyword evidence="2" id="KW-0805">Transcription regulation</keyword>
<evidence type="ECO:0000256" key="3">
    <source>
        <dbReference type="ARBA" id="ARBA00023125"/>
    </source>
</evidence>
<name>A0A1E3GZN4_9HYPH</name>
<evidence type="ECO:0000259" key="5">
    <source>
        <dbReference type="PROSITE" id="PS50931"/>
    </source>
</evidence>
<dbReference type="Proteomes" id="UP000094622">
    <property type="component" value="Unassembled WGS sequence"/>
</dbReference>
<dbReference type="EMBL" id="MCRJ01000086">
    <property type="protein sequence ID" value="ODN69529.1"/>
    <property type="molecule type" value="Genomic_DNA"/>
</dbReference>
<feature type="domain" description="HTH lysR-type" evidence="5">
    <location>
        <begin position="23"/>
        <end position="80"/>
    </location>
</feature>
<comment type="similarity">
    <text evidence="1">Belongs to the LysR transcriptional regulatory family.</text>
</comment>
<dbReference type="GO" id="GO:0003700">
    <property type="term" value="F:DNA-binding transcription factor activity"/>
    <property type="evidence" value="ECO:0007669"/>
    <property type="project" value="InterPro"/>
</dbReference>
<proteinExistence type="inferred from homology"/>
<dbReference type="InterPro" id="IPR005119">
    <property type="entry name" value="LysR_subst-bd"/>
</dbReference>
<keyword evidence="7" id="KW-1185">Reference proteome</keyword>